<feature type="transmembrane region" description="Helical" evidence="4">
    <location>
        <begin position="240"/>
        <end position="262"/>
    </location>
</feature>
<evidence type="ECO:0000256" key="3">
    <source>
        <dbReference type="SAM" id="MobiDB-lite"/>
    </source>
</evidence>
<proteinExistence type="predicted"/>
<dbReference type="InterPro" id="IPR012291">
    <property type="entry name" value="CBM2_carb-bd_dom_sf"/>
</dbReference>
<feature type="compositionally biased region" description="Low complexity" evidence="3">
    <location>
        <begin position="349"/>
        <end position="370"/>
    </location>
</feature>
<dbReference type="Pfam" id="PF00553">
    <property type="entry name" value="CBM_2"/>
    <property type="match status" value="1"/>
</dbReference>
<dbReference type="PROSITE" id="PS51173">
    <property type="entry name" value="CBM2"/>
    <property type="match status" value="1"/>
</dbReference>
<evidence type="ECO:0000256" key="1">
    <source>
        <dbReference type="ARBA" id="ARBA00022729"/>
    </source>
</evidence>
<evidence type="ECO:0000256" key="2">
    <source>
        <dbReference type="ARBA" id="ARBA00023326"/>
    </source>
</evidence>
<sequence length="515" mass="54578">MQVKSPPMPDLPTPQDAAEATLFSECWDAVLSYADLCTGASTHARQLASEAFSLGIREARAAENESGGRSFGRRARTPRLPRIPLLLTAVRQTTAIWEARGQGDRLDPELRLWLNSEKAARFSGPPLHRPLALRGLRDMQEPDAALLWLAEVEALPATSVARRLGLDPEGAAEELHQVRGVFRDRCHRNHLDTPLSEECRSYARLLDAVTRSPAAEVPDDLSWHLARCVECAEAAACLRLAGGGLPAALASGVIGWGGLAYLERRRRAVESGLSRGAADDDPDAPDADAAEGRRARIGRVGLIAAAVGVSLLALAVTLAPFGEDEGSGSLEGTAGREPVGRQVPSLDPAPSSTGNGSTSSSTTSPQASESNTEKTDGNAGTGSASEKEPQGDSTSSAEEDGADPNPSEPAVCHARYELVNEWPDGFQATVTVKSDYALNNWRVSWTFPDGQKVTQMWDGNFDQDGSRVTASAADYNKSVAAGGSFAVGFLGSWKPGNGNAEPDEFMLNGRSCTHS</sequence>
<feature type="region of interest" description="Disordered" evidence="3">
    <location>
        <begin position="323"/>
        <end position="409"/>
    </location>
</feature>
<keyword evidence="2" id="KW-0624">Polysaccharide degradation</keyword>
<dbReference type="InterPro" id="IPR008965">
    <property type="entry name" value="CBM2/CBM3_carb-bd_dom_sf"/>
</dbReference>
<evidence type="ECO:0000259" key="5">
    <source>
        <dbReference type="PROSITE" id="PS51173"/>
    </source>
</evidence>
<accession>A0ABU0SNU1</accession>
<keyword evidence="4" id="KW-0812">Transmembrane</keyword>
<dbReference type="EMBL" id="JAUSZI010000002">
    <property type="protein sequence ID" value="MDQ1025231.1"/>
    <property type="molecule type" value="Genomic_DNA"/>
</dbReference>
<gene>
    <name evidence="6" type="ORF">QF035_002813</name>
</gene>
<keyword evidence="1" id="KW-0732">Signal</keyword>
<reference evidence="6 7" key="1">
    <citation type="submission" date="2023-07" db="EMBL/GenBank/DDBJ databases">
        <title>Comparative genomics of wheat-associated soil bacteria to identify genetic determinants of phenazine resistance.</title>
        <authorList>
            <person name="Mouncey N."/>
        </authorList>
    </citation>
    <scope>NUCLEOTIDE SEQUENCE [LARGE SCALE GENOMIC DNA]</scope>
    <source>
        <strain evidence="6 7">V2I4</strain>
    </source>
</reference>
<comment type="caution">
    <text evidence="6">The sequence shown here is derived from an EMBL/GenBank/DDBJ whole genome shotgun (WGS) entry which is preliminary data.</text>
</comment>
<dbReference type="InterPro" id="IPR001919">
    <property type="entry name" value="CBD2"/>
</dbReference>
<keyword evidence="7" id="KW-1185">Reference proteome</keyword>
<dbReference type="SUPFAM" id="SSF49384">
    <property type="entry name" value="Carbohydrate-binding domain"/>
    <property type="match status" value="1"/>
</dbReference>
<dbReference type="Proteomes" id="UP001230328">
    <property type="component" value="Unassembled WGS sequence"/>
</dbReference>
<keyword evidence="4" id="KW-1133">Transmembrane helix</keyword>
<name>A0ABU0SNU1_9ACTN</name>
<dbReference type="Gene3D" id="2.60.40.290">
    <property type="match status" value="1"/>
</dbReference>
<evidence type="ECO:0000313" key="6">
    <source>
        <dbReference type="EMBL" id="MDQ1025231.1"/>
    </source>
</evidence>
<protein>
    <recommendedName>
        <fullName evidence="5">CBM2 domain-containing protein</fullName>
    </recommendedName>
</protein>
<keyword evidence="4" id="KW-0472">Membrane</keyword>
<feature type="transmembrane region" description="Helical" evidence="4">
    <location>
        <begin position="300"/>
        <end position="321"/>
    </location>
</feature>
<organism evidence="6 7">
    <name type="scientific">Streptomyces umbrinus</name>
    <dbReference type="NCBI Taxonomy" id="67370"/>
    <lineage>
        <taxon>Bacteria</taxon>
        <taxon>Bacillati</taxon>
        <taxon>Actinomycetota</taxon>
        <taxon>Actinomycetes</taxon>
        <taxon>Kitasatosporales</taxon>
        <taxon>Streptomycetaceae</taxon>
        <taxon>Streptomyces</taxon>
        <taxon>Streptomyces phaeochromogenes group</taxon>
    </lineage>
</organism>
<evidence type="ECO:0000256" key="4">
    <source>
        <dbReference type="SAM" id="Phobius"/>
    </source>
</evidence>
<feature type="domain" description="CBM2" evidence="5">
    <location>
        <begin position="405"/>
        <end position="515"/>
    </location>
</feature>
<dbReference type="SMART" id="SM00637">
    <property type="entry name" value="CBD_II"/>
    <property type="match status" value="1"/>
</dbReference>
<keyword evidence="2" id="KW-0119">Carbohydrate metabolism</keyword>
<evidence type="ECO:0000313" key="7">
    <source>
        <dbReference type="Proteomes" id="UP001230328"/>
    </source>
</evidence>